<evidence type="ECO:0000256" key="1">
    <source>
        <dbReference type="SAM" id="MobiDB-lite"/>
    </source>
</evidence>
<reference evidence="2 3" key="1">
    <citation type="journal article" date="2021" name="Front. Microbiol.">
        <title>Comprehensive Comparative Genomics and Phenotyping of Methylobacterium Species.</title>
        <authorList>
            <person name="Alessa O."/>
            <person name="Ogura Y."/>
            <person name="Fujitani Y."/>
            <person name="Takami H."/>
            <person name="Hayashi T."/>
            <person name="Sahin N."/>
            <person name="Tani A."/>
        </authorList>
    </citation>
    <scope>NUCLEOTIDE SEQUENCE [LARGE SCALE GENOMIC DNA]</scope>
    <source>
        <strain evidence="2 3">DSM 23679</strain>
    </source>
</reference>
<sequence>MAEKRDAVANDAEPIRDEVLQPGADTARARKVPAQGPRYHAIVTGADGAKSLHALPAYGDDEAIAHALALAEGRAIEIWDGPRLIDHFAAVAR</sequence>
<organism evidence="2 3">
    <name type="scientific">Methylobacterium cerastii</name>
    <dbReference type="NCBI Taxonomy" id="932741"/>
    <lineage>
        <taxon>Bacteria</taxon>
        <taxon>Pseudomonadati</taxon>
        <taxon>Pseudomonadota</taxon>
        <taxon>Alphaproteobacteria</taxon>
        <taxon>Hyphomicrobiales</taxon>
        <taxon>Methylobacteriaceae</taxon>
        <taxon>Methylobacterium</taxon>
    </lineage>
</organism>
<protein>
    <submittedName>
        <fullName evidence="2">Uncharacterized protein</fullName>
    </submittedName>
</protein>
<dbReference type="EMBL" id="BPQG01000141">
    <property type="protein sequence ID" value="GJD47274.1"/>
    <property type="molecule type" value="Genomic_DNA"/>
</dbReference>
<feature type="region of interest" description="Disordered" evidence="1">
    <location>
        <begin position="1"/>
        <end position="34"/>
    </location>
</feature>
<gene>
    <name evidence="2" type="ORF">AFCDBAGC_5167</name>
</gene>
<evidence type="ECO:0000313" key="2">
    <source>
        <dbReference type="EMBL" id="GJD47274.1"/>
    </source>
</evidence>
<dbReference type="RefSeq" id="WP_147827793.1">
    <property type="nucleotide sequence ID" value="NZ_BPQG01000141.1"/>
</dbReference>
<proteinExistence type="predicted"/>
<keyword evidence="3" id="KW-1185">Reference proteome</keyword>
<comment type="caution">
    <text evidence="2">The sequence shown here is derived from an EMBL/GenBank/DDBJ whole genome shotgun (WGS) entry which is preliminary data.</text>
</comment>
<dbReference type="Proteomes" id="UP001055117">
    <property type="component" value="Unassembled WGS sequence"/>
</dbReference>
<evidence type="ECO:0000313" key="3">
    <source>
        <dbReference type="Proteomes" id="UP001055117"/>
    </source>
</evidence>
<name>A0ABQ4QQH5_9HYPH</name>
<accession>A0ABQ4QQH5</accession>
<feature type="compositionally biased region" description="Basic and acidic residues" evidence="1">
    <location>
        <begin position="1"/>
        <end position="19"/>
    </location>
</feature>